<protein>
    <recommendedName>
        <fullName evidence="12">DDT domain-containing protein PTM</fullName>
    </recommendedName>
</protein>
<dbReference type="EMBL" id="AYRZ02000006">
    <property type="protein sequence ID" value="PHT80035.1"/>
    <property type="molecule type" value="Genomic_DNA"/>
</dbReference>
<reference evidence="10 11" key="2">
    <citation type="journal article" date="2017" name="Genome Biol.">
        <title>New reference genome sequences of hot pepper reveal the massive evolution of plant disease-resistance genes by retroduplication.</title>
        <authorList>
            <person name="Kim S."/>
            <person name="Park J."/>
            <person name="Yeom S.I."/>
            <person name="Kim Y.M."/>
            <person name="Seo E."/>
            <person name="Kim K.T."/>
            <person name="Kim M.S."/>
            <person name="Lee J.M."/>
            <person name="Cheong K."/>
            <person name="Shin H.S."/>
            <person name="Kim S.B."/>
            <person name="Han K."/>
            <person name="Lee J."/>
            <person name="Park M."/>
            <person name="Lee H.A."/>
            <person name="Lee H.Y."/>
            <person name="Lee Y."/>
            <person name="Oh S."/>
            <person name="Lee J.H."/>
            <person name="Choi E."/>
            <person name="Choi E."/>
            <person name="Lee S.E."/>
            <person name="Jeon J."/>
            <person name="Kim H."/>
            <person name="Choi G."/>
            <person name="Song H."/>
            <person name="Lee J."/>
            <person name="Lee S.C."/>
            <person name="Kwon J.K."/>
            <person name="Lee H.Y."/>
            <person name="Koo N."/>
            <person name="Hong Y."/>
            <person name="Kim R.W."/>
            <person name="Kang W.H."/>
            <person name="Huh J.H."/>
            <person name="Kang B.C."/>
            <person name="Yang T.J."/>
            <person name="Lee Y.H."/>
            <person name="Bennetzen J.L."/>
            <person name="Choi D."/>
        </authorList>
    </citation>
    <scope>NUCLEOTIDE SEQUENCE [LARGE SCALE GENOMIC DNA]</scope>
    <source>
        <strain evidence="11">cv. CM334</strain>
    </source>
</reference>
<dbReference type="SUPFAM" id="SSF57903">
    <property type="entry name" value="FYVE/PHD zinc finger"/>
    <property type="match status" value="3"/>
</dbReference>
<dbReference type="PANTHER" id="PTHR46508">
    <property type="entry name" value="PHD FINGER FAMILY PROTEIN"/>
    <property type="match status" value="1"/>
</dbReference>
<dbReference type="InterPro" id="IPR001965">
    <property type="entry name" value="Znf_PHD"/>
</dbReference>
<dbReference type="InterPro" id="IPR013083">
    <property type="entry name" value="Znf_RING/FYVE/PHD"/>
</dbReference>
<dbReference type="Pfam" id="PF21743">
    <property type="entry name" value="PTM_DIR17_Tudor"/>
    <property type="match status" value="1"/>
</dbReference>
<dbReference type="Pfam" id="PF15612">
    <property type="entry name" value="WHIM1"/>
    <property type="match status" value="1"/>
</dbReference>
<evidence type="ECO:0000256" key="3">
    <source>
        <dbReference type="ARBA" id="ARBA00022771"/>
    </source>
</evidence>
<evidence type="ECO:0000313" key="10">
    <source>
        <dbReference type="EMBL" id="PHT80035.1"/>
    </source>
</evidence>
<dbReference type="OMA" id="NASICHK"/>
<dbReference type="PROSITE" id="PS50827">
    <property type="entry name" value="DDT"/>
    <property type="match status" value="1"/>
</dbReference>
<feature type="compositionally biased region" description="Basic residues" evidence="7">
    <location>
        <begin position="10"/>
        <end position="19"/>
    </location>
</feature>
<evidence type="ECO:0000256" key="4">
    <source>
        <dbReference type="ARBA" id="ARBA00022833"/>
    </source>
</evidence>
<evidence type="ECO:0000259" key="8">
    <source>
        <dbReference type="PROSITE" id="PS50016"/>
    </source>
</evidence>
<evidence type="ECO:0000256" key="2">
    <source>
        <dbReference type="ARBA" id="ARBA00022723"/>
    </source>
</evidence>
<feature type="compositionally biased region" description="Basic residues" evidence="7">
    <location>
        <begin position="993"/>
        <end position="1003"/>
    </location>
</feature>
<feature type="region of interest" description="Disordered" evidence="7">
    <location>
        <begin position="589"/>
        <end position="617"/>
    </location>
</feature>
<dbReference type="SMART" id="SM00249">
    <property type="entry name" value="PHD"/>
    <property type="match status" value="4"/>
</dbReference>
<evidence type="ECO:0000256" key="5">
    <source>
        <dbReference type="ARBA" id="ARBA00023242"/>
    </source>
</evidence>
<evidence type="ECO:0000313" key="11">
    <source>
        <dbReference type="Proteomes" id="UP000222542"/>
    </source>
</evidence>
<dbReference type="Gramene" id="PHT80035">
    <property type="protein sequence ID" value="PHT80035"/>
    <property type="gene ID" value="T459_18087"/>
</dbReference>
<dbReference type="Pfam" id="PF00628">
    <property type="entry name" value="PHD"/>
    <property type="match status" value="1"/>
</dbReference>
<dbReference type="Gene3D" id="3.30.40.10">
    <property type="entry name" value="Zinc/RING finger domain, C3HC4 (zinc finger)"/>
    <property type="match status" value="2"/>
</dbReference>
<dbReference type="InterPro" id="IPR028942">
    <property type="entry name" value="WHIM1_dom"/>
</dbReference>
<dbReference type="PROSITE" id="PS01359">
    <property type="entry name" value="ZF_PHD_1"/>
    <property type="match status" value="1"/>
</dbReference>
<sequence>MEVAMDRSEKRGRKRRRNNVRNVPVVQEGKKRAVVPRPKVLLGTYIRKEFKGIGIYLGKVISYDTGLYKVVYEDGDFEEMDSSEVKAVLFEDKLNGQWLKRKKKLDKLVARKEATSIKSRVEPVNRVIDKSKASVSKDRDIGSSDKLEVGLLGCDSDLVSDLSEDYMEQDLSSEVEVPLFPAPQLPSSSGSIGIPEEYVSYLLSVYSFLRSFSIRLFLYPFGLEDFVGALNCSTPNTLFDSVHVALMCALRRHLNKLSSDNAVLASKFQKDIDWGLLDTMTWPVYLVHYLTVMGYADEPGWEGFYPHTLQKEYYLLSAGRKIMVLQILCDDVLHSEELRAEIDMREEANVGTESDITIGVASVSAPRVVHPRYPKTSACEEQEATELFKENNERKQSCSNDILGPKVSSQDHVSGADQNRNIDECCLCGMEGTLLCCDGCPSSYHARCIGVSKMHIPEGAWYCPECIIDEIEPNTMRGTTLKGAELFGVDSYGQIFMGTCNHLLVLKALAGADTIFRYYNKKDIPRVVQALNANAQHSTSYLEICNGIMQYWRIPGNVSFPDGELAEIGSERSNGTKCNSCSTSSLNSLVKESPERGNPGSCVTESGSEDASISNLSKEPMLNETLGAVIQPDGICYQVKSDSMARQSNAPIDLLPSAQVGVKYIAPVGSVGQQVIPSERIQQDDTNLVDIATCTSRSSGNFVEQVNSNCAGIAVSVECEKAHGRPGRIGYREPIGGCLYMGSSFRPQRYINSYLHGDFAASAAANLAELSLGENQGNESHASDNRQKLSANILLQAKAFSSAATRFFWPNTEKKVVEVPRERCSWCLNCKAAVTGKKGCLLNAAASNAIKGAVKILASLRSANAGEGNLRGIATYIILMEETLTGLTVGPFLSTAFRKQWRKQAEEATSCTVIKSLLLEFEENIRFVAFSGDWFTLVDGGASESAITHSTAGAVDSSHKHKSGRRGRKRSSMVKASESVIAHSTAGAVDSSHKHKSGRRSRKPSSMVKVTADDFKDKQDFTLWSGSMLSKLIFHTLARSVLKKAARQGGLRKIPGIYYDEGSNTAKRSRRLAWRAAVDLCKTTSQLALQVRYLDMHVRWSDLVSPEQTLLDGKGPESKTYAFRNASICHKRIVGDVVRYSVAFGNQKHLPSRVKKSTIEVEPSQDGGKEKYWFSESRIPLYIIKDYEENLVKDLPSANKFVNALPKLQKSFLVASCKDIFSYLAQKRDGNATHCCASCEVDVLLRNTIKCTTCQGLCHKRCTINSTVTAKEETEFMASCKQCYQKRTSTQSESSHESPTSPLLMQGKDIPVPVSARKGVKVGSSSNPSASSTTLKHSSKVKHASTNLATGWKQHWGVIWRKKNEGTGDFRFKNILLRGNPDTDSLRPKCRLCRKPYDPYLMYIYCESCESWFHAEAVGLEESKISEVVGFKCCKCRRIRMPICPFLDPESKRQLEEKRTCARASKRDSRRIEPDSGVISELQKDDNTSTPAVPVEVSPSLEDNKPLVSTVAELTEHFTVGDCELNAETYDTDLKSSSELSTPLGGNTMVPTEEMPIHVELAARQLVRTHVRLEKDSDTPFANTPSNVDLFTPSIVEMDTSRECSDEDGHECKYMEFEPQTCFAFNDLLASDDLGPLDGVDSLATLNKKGETSSRFLPDKNADTSYVKHESAISRISADAFAVTCKMCSRNEPLPDLCCETCDIWIHRYCSPWNEEESGEDDWKCGNCREWR</sequence>
<keyword evidence="11" id="KW-1185">Reference proteome</keyword>
<reference evidence="10 11" key="1">
    <citation type="journal article" date="2014" name="Nat. Genet.">
        <title>Genome sequence of the hot pepper provides insights into the evolution of pungency in Capsicum species.</title>
        <authorList>
            <person name="Kim S."/>
            <person name="Park M."/>
            <person name="Yeom S.I."/>
            <person name="Kim Y.M."/>
            <person name="Lee J.M."/>
            <person name="Lee H.A."/>
            <person name="Seo E."/>
            <person name="Choi J."/>
            <person name="Cheong K."/>
            <person name="Kim K.T."/>
            <person name="Jung K."/>
            <person name="Lee G.W."/>
            <person name="Oh S.K."/>
            <person name="Bae C."/>
            <person name="Kim S.B."/>
            <person name="Lee H.Y."/>
            <person name="Kim S.Y."/>
            <person name="Kim M.S."/>
            <person name="Kang B.C."/>
            <person name="Jo Y.D."/>
            <person name="Yang H.B."/>
            <person name="Jeong H.J."/>
            <person name="Kang W.H."/>
            <person name="Kwon J.K."/>
            <person name="Shin C."/>
            <person name="Lim J.Y."/>
            <person name="Park J.H."/>
            <person name="Huh J.H."/>
            <person name="Kim J.S."/>
            <person name="Kim B.D."/>
            <person name="Cohen O."/>
            <person name="Paran I."/>
            <person name="Suh M.C."/>
            <person name="Lee S.B."/>
            <person name="Kim Y.K."/>
            <person name="Shin Y."/>
            <person name="Noh S.J."/>
            <person name="Park J."/>
            <person name="Seo Y.S."/>
            <person name="Kwon S.Y."/>
            <person name="Kim H.A."/>
            <person name="Park J.M."/>
            <person name="Kim H.J."/>
            <person name="Choi S.B."/>
            <person name="Bosland P.W."/>
            <person name="Reeves G."/>
            <person name="Jo S.H."/>
            <person name="Lee B.W."/>
            <person name="Cho H.T."/>
            <person name="Choi H.S."/>
            <person name="Lee M.S."/>
            <person name="Yu Y."/>
            <person name="Do Choi Y."/>
            <person name="Park B.S."/>
            <person name="van Deynze A."/>
            <person name="Ashrafi H."/>
            <person name="Hill T."/>
            <person name="Kim W.T."/>
            <person name="Pai H.S."/>
            <person name="Ahn H.K."/>
            <person name="Yeam I."/>
            <person name="Giovannoni J.J."/>
            <person name="Rose J.K."/>
            <person name="Sorensen I."/>
            <person name="Lee S.J."/>
            <person name="Kim R.W."/>
            <person name="Choi I.Y."/>
            <person name="Choi B.S."/>
            <person name="Lim J.S."/>
            <person name="Lee Y.H."/>
            <person name="Choi D."/>
        </authorList>
    </citation>
    <scope>NUCLEOTIDE SEQUENCE [LARGE SCALE GENOMIC DNA]</scope>
    <source>
        <strain evidence="11">cv. CM334</strain>
    </source>
</reference>
<evidence type="ECO:0000256" key="6">
    <source>
        <dbReference type="PROSITE-ProRule" id="PRU00146"/>
    </source>
</evidence>
<feature type="compositionally biased region" description="Basic and acidic residues" evidence="7">
    <location>
        <begin position="1458"/>
        <end position="1474"/>
    </location>
</feature>
<feature type="region of interest" description="Disordered" evidence="7">
    <location>
        <begin position="1"/>
        <end position="21"/>
    </location>
</feature>
<dbReference type="GO" id="GO:0000785">
    <property type="term" value="C:chromatin"/>
    <property type="evidence" value="ECO:0007669"/>
    <property type="project" value="UniProtKB-ARBA"/>
</dbReference>
<dbReference type="PANTHER" id="PTHR46508:SF12">
    <property type="entry name" value="DDT DOMAIN-CONTAINING PROTEIN PTM-LIKE ISOFORM X1"/>
    <property type="match status" value="1"/>
</dbReference>
<evidence type="ECO:0000256" key="7">
    <source>
        <dbReference type="SAM" id="MobiDB-lite"/>
    </source>
</evidence>
<dbReference type="InterPro" id="IPR047365">
    <property type="entry name" value="Tudor_AtPTM-like"/>
</dbReference>
<name>A0A2G2ZDS8_CAPAN</name>
<evidence type="ECO:0000256" key="1">
    <source>
        <dbReference type="ARBA" id="ARBA00004123"/>
    </source>
</evidence>
<gene>
    <name evidence="10" type="ORF">T459_18087</name>
</gene>
<keyword evidence="3 6" id="KW-0863">Zinc-finger</keyword>
<dbReference type="GO" id="GO:0005634">
    <property type="term" value="C:nucleus"/>
    <property type="evidence" value="ECO:0007669"/>
    <property type="project" value="UniProtKB-SubCell"/>
</dbReference>
<feature type="domain" description="DDT" evidence="9">
    <location>
        <begin position="196"/>
        <end position="256"/>
    </location>
</feature>
<feature type="region of interest" description="Disordered" evidence="7">
    <location>
        <begin position="1458"/>
        <end position="1499"/>
    </location>
</feature>
<dbReference type="OrthoDB" id="784962at2759"/>
<dbReference type="STRING" id="4072.A0A2G2ZDS8"/>
<dbReference type="GO" id="GO:0008270">
    <property type="term" value="F:zinc ion binding"/>
    <property type="evidence" value="ECO:0007669"/>
    <property type="project" value="UniProtKB-KW"/>
</dbReference>
<evidence type="ECO:0008006" key="12">
    <source>
        <dbReference type="Google" id="ProtNLM"/>
    </source>
</evidence>
<keyword evidence="2" id="KW-0479">Metal-binding</keyword>
<dbReference type="InterPro" id="IPR018501">
    <property type="entry name" value="DDT_dom"/>
</dbReference>
<comment type="caution">
    <text evidence="10">The sequence shown here is derived from an EMBL/GenBank/DDBJ whole genome shotgun (WGS) entry which is preliminary data.</text>
</comment>
<feature type="region of interest" description="Disordered" evidence="7">
    <location>
        <begin position="950"/>
        <end position="1009"/>
    </location>
</feature>
<feature type="compositionally biased region" description="Polar residues" evidence="7">
    <location>
        <begin position="601"/>
        <end position="617"/>
    </location>
</feature>
<organism evidence="10 11">
    <name type="scientific">Capsicum annuum</name>
    <name type="common">Capsicum pepper</name>
    <dbReference type="NCBI Taxonomy" id="4072"/>
    <lineage>
        <taxon>Eukaryota</taxon>
        <taxon>Viridiplantae</taxon>
        <taxon>Streptophyta</taxon>
        <taxon>Embryophyta</taxon>
        <taxon>Tracheophyta</taxon>
        <taxon>Spermatophyta</taxon>
        <taxon>Magnoliopsida</taxon>
        <taxon>eudicotyledons</taxon>
        <taxon>Gunneridae</taxon>
        <taxon>Pentapetalae</taxon>
        <taxon>asterids</taxon>
        <taxon>lamiids</taxon>
        <taxon>Solanales</taxon>
        <taxon>Solanaceae</taxon>
        <taxon>Solanoideae</taxon>
        <taxon>Capsiceae</taxon>
        <taxon>Capsicum</taxon>
    </lineage>
</organism>
<keyword evidence="5" id="KW-0539">Nucleus</keyword>
<dbReference type="SMART" id="SM00571">
    <property type="entry name" value="DDT"/>
    <property type="match status" value="1"/>
</dbReference>
<dbReference type="CDD" id="cd20401">
    <property type="entry name" value="Tudor_AtPTM-like"/>
    <property type="match status" value="1"/>
</dbReference>
<dbReference type="Pfam" id="PF02791">
    <property type="entry name" value="DDT"/>
    <property type="match status" value="1"/>
</dbReference>
<dbReference type="InterPro" id="IPR011011">
    <property type="entry name" value="Znf_FYVE_PHD"/>
</dbReference>
<dbReference type="PROSITE" id="PS50016">
    <property type="entry name" value="ZF_PHD_2"/>
    <property type="match status" value="2"/>
</dbReference>
<dbReference type="Proteomes" id="UP000222542">
    <property type="component" value="Unassembled WGS sequence"/>
</dbReference>
<feature type="domain" description="PHD-type" evidence="8">
    <location>
        <begin position="422"/>
        <end position="469"/>
    </location>
</feature>
<dbReference type="InterPro" id="IPR056618">
    <property type="entry name" value="Chromo_PTM"/>
</dbReference>
<evidence type="ECO:0000259" key="9">
    <source>
        <dbReference type="PROSITE" id="PS50827"/>
    </source>
</evidence>
<dbReference type="InterPro" id="IPR019787">
    <property type="entry name" value="Znf_PHD-finger"/>
</dbReference>
<accession>A0A2G2ZDS8</accession>
<dbReference type="Pfam" id="PF24294">
    <property type="entry name" value="Chromo_PTM"/>
    <property type="match status" value="1"/>
</dbReference>
<feature type="domain" description="PHD-type" evidence="8">
    <location>
        <begin position="1682"/>
        <end position="1731"/>
    </location>
</feature>
<feature type="region of interest" description="Disordered" evidence="7">
    <location>
        <begin position="1318"/>
        <end position="1342"/>
    </location>
</feature>
<keyword evidence="4" id="KW-0862">Zinc</keyword>
<comment type="subcellular location">
    <subcellularLocation>
        <location evidence="1">Nucleus</location>
    </subcellularLocation>
</comment>
<dbReference type="InterPro" id="IPR019786">
    <property type="entry name" value="Zinc_finger_PHD-type_CS"/>
</dbReference>
<dbReference type="CDD" id="cd15517">
    <property type="entry name" value="PHD_TCF19_like"/>
    <property type="match status" value="1"/>
</dbReference>
<proteinExistence type="predicted"/>
<feature type="compositionally biased region" description="Basic residues" evidence="7">
    <location>
        <begin position="959"/>
        <end position="972"/>
    </location>
</feature>